<keyword evidence="16" id="KW-1185">Reference proteome</keyword>
<reference evidence="15 16" key="1">
    <citation type="submission" date="2020-08" db="EMBL/GenBank/DDBJ databases">
        <title>Cohnella phylogeny.</title>
        <authorList>
            <person name="Dunlap C."/>
        </authorList>
    </citation>
    <scope>NUCLEOTIDE SEQUENCE [LARGE SCALE GENOMIC DNA]</scope>
    <source>
        <strain evidence="15 16">CBP 2801</strain>
    </source>
</reference>
<proteinExistence type="inferred from homology"/>
<dbReference type="PANTHER" id="PTHR28259">
    <property type="entry name" value="FLUORIDE EXPORT PROTEIN 1-RELATED"/>
    <property type="match status" value="1"/>
</dbReference>
<keyword evidence="9 14" id="KW-0472">Membrane</keyword>
<keyword evidence="7 14" id="KW-0915">Sodium</keyword>
<feature type="binding site" evidence="14">
    <location>
        <position position="73"/>
    </location>
    <ligand>
        <name>Na(+)</name>
        <dbReference type="ChEBI" id="CHEBI:29101"/>
        <note>structural</note>
    </ligand>
</feature>
<evidence type="ECO:0000256" key="4">
    <source>
        <dbReference type="ARBA" id="ARBA00022692"/>
    </source>
</evidence>
<feature type="transmembrane region" description="Helical" evidence="14">
    <location>
        <begin position="94"/>
        <end position="115"/>
    </location>
</feature>
<dbReference type="GO" id="GO:0005886">
    <property type="term" value="C:plasma membrane"/>
    <property type="evidence" value="ECO:0007669"/>
    <property type="project" value="UniProtKB-SubCell"/>
</dbReference>
<keyword evidence="10 14" id="KW-0407">Ion channel</keyword>
<gene>
    <name evidence="14" type="primary">fluC</name>
    <name evidence="14" type="synonym">crcB</name>
    <name evidence="15" type="ORF">H7C18_21920</name>
</gene>
<evidence type="ECO:0000256" key="6">
    <source>
        <dbReference type="ARBA" id="ARBA00022989"/>
    </source>
</evidence>
<comment type="catalytic activity">
    <reaction evidence="12">
        <text>fluoride(in) = fluoride(out)</text>
        <dbReference type="Rhea" id="RHEA:76159"/>
        <dbReference type="ChEBI" id="CHEBI:17051"/>
    </reaction>
    <physiologicalReaction direction="left-to-right" evidence="12">
        <dbReference type="Rhea" id="RHEA:76160"/>
    </physiologicalReaction>
</comment>
<keyword evidence="3 14" id="KW-1003">Cell membrane</keyword>
<dbReference type="Proteomes" id="UP000564644">
    <property type="component" value="Unassembled WGS sequence"/>
</dbReference>
<evidence type="ECO:0000256" key="5">
    <source>
        <dbReference type="ARBA" id="ARBA00022723"/>
    </source>
</evidence>
<comment type="similarity">
    <text evidence="11 14">Belongs to the fluoride channel Fluc/FEX (TC 1.A.43) family.</text>
</comment>
<name>A0A7X0SP41_9BACL</name>
<comment type="subcellular location">
    <subcellularLocation>
        <location evidence="1 14">Cell membrane</location>
        <topology evidence="1 14">Multi-pass membrane protein</topology>
    </subcellularLocation>
</comment>
<protein>
    <recommendedName>
        <fullName evidence="14">Fluoride-specific ion channel FluC</fullName>
    </recommendedName>
</protein>
<comment type="function">
    <text evidence="13 14">Fluoride-specific ion channel. Important for reducing fluoride concentration in the cell, thus reducing its toxicity.</text>
</comment>
<feature type="transmembrane region" description="Helical" evidence="14">
    <location>
        <begin position="60"/>
        <end position="82"/>
    </location>
</feature>
<dbReference type="EMBL" id="JACJVO010000028">
    <property type="protein sequence ID" value="MBB6733587.1"/>
    <property type="molecule type" value="Genomic_DNA"/>
</dbReference>
<feature type="binding site" evidence="14">
    <location>
        <position position="70"/>
    </location>
    <ligand>
        <name>Na(+)</name>
        <dbReference type="ChEBI" id="CHEBI:29101"/>
        <note>structural</note>
    </ligand>
</feature>
<dbReference type="HAMAP" id="MF_00454">
    <property type="entry name" value="FluC"/>
    <property type="match status" value="1"/>
</dbReference>
<evidence type="ECO:0000256" key="11">
    <source>
        <dbReference type="ARBA" id="ARBA00035120"/>
    </source>
</evidence>
<evidence type="ECO:0000256" key="3">
    <source>
        <dbReference type="ARBA" id="ARBA00022475"/>
    </source>
</evidence>
<dbReference type="Pfam" id="PF02537">
    <property type="entry name" value="CRCB"/>
    <property type="match status" value="1"/>
</dbReference>
<evidence type="ECO:0000256" key="2">
    <source>
        <dbReference type="ARBA" id="ARBA00022448"/>
    </source>
</evidence>
<evidence type="ECO:0000256" key="10">
    <source>
        <dbReference type="ARBA" id="ARBA00023303"/>
    </source>
</evidence>
<dbReference type="GO" id="GO:0140114">
    <property type="term" value="P:cellular detoxification of fluoride"/>
    <property type="evidence" value="ECO:0007669"/>
    <property type="project" value="UniProtKB-UniRule"/>
</dbReference>
<accession>A0A7X0SP41</accession>
<evidence type="ECO:0000256" key="12">
    <source>
        <dbReference type="ARBA" id="ARBA00035585"/>
    </source>
</evidence>
<dbReference type="GO" id="GO:0062054">
    <property type="term" value="F:fluoride channel activity"/>
    <property type="evidence" value="ECO:0007669"/>
    <property type="project" value="UniProtKB-UniRule"/>
</dbReference>
<organism evidence="15 16">
    <name type="scientific">Cohnella zeiphila</name>
    <dbReference type="NCBI Taxonomy" id="2761120"/>
    <lineage>
        <taxon>Bacteria</taxon>
        <taxon>Bacillati</taxon>
        <taxon>Bacillota</taxon>
        <taxon>Bacilli</taxon>
        <taxon>Bacillales</taxon>
        <taxon>Paenibacillaceae</taxon>
        <taxon>Cohnella</taxon>
    </lineage>
</organism>
<feature type="transmembrane region" description="Helical" evidence="14">
    <location>
        <begin position="6"/>
        <end position="26"/>
    </location>
</feature>
<comment type="activity regulation">
    <text evidence="14">Na(+) is not transported, but it plays an essential structural role and its presence is essential for fluoride channel function.</text>
</comment>
<evidence type="ECO:0000313" key="16">
    <source>
        <dbReference type="Proteomes" id="UP000564644"/>
    </source>
</evidence>
<sequence>MAHWIWVALGGILGALARYGLSTWGVRKFPSLLPRATLFINLSGSFLLGILLGSGASEPFYLFAGTGFMGAYTTFSTLNVEIVQLMKKREGRVLALYATSSYVLGIALAFAGDYIGTLVRG</sequence>
<comment type="caution">
    <text evidence="15">The sequence shown here is derived from an EMBL/GenBank/DDBJ whole genome shotgun (WGS) entry which is preliminary data.</text>
</comment>
<keyword evidence="5 14" id="KW-0479">Metal-binding</keyword>
<dbReference type="AlphaFoldDB" id="A0A7X0SP41"/>
<keyword evidence="2 14" id="KW-0813">Transport</keyword>
<evidence type="ECO:0000256" key="8">
    <source>
        <dbReference type="ARBA" id="ARBA00023065"/>
    </source>
</evidence>
<keyword evidence="4 14" id="KW-0812">Transmembrane</keyword>
<evidence type="ECO:0000256" key="14">
    <source>
        <dbReference type="HAMAP-Rule" id="MF_00454"/>
    </source>
</evidence>
<evidence type="ECO:0000313" key="15">
    <source>
        <dbReference type="EMBL" id="MBB6733587.1"/>
    </source>
</evidence>
<evidence type="ECO:0000256" key="1">
    <source>
        <dbReference type="ARBA" id="ARBA00004651"/>
    </source>
</evidence>
<evidence type="ECO:0000256" key="9">
    <source>
        <dbReference type="ARBA" id="ARBA00023136"/>
    </source>
</evidence>
<evidence type="ECO:0000256" key="13">
    <source>
        <dbReference type="ARBA" id="ARBA00049940"/>
    </source>
</evidence>
<dbReference type="PANTHER" id="PTHR28259:SF16">
    <property type="entry name" value="FLUORIDE-SPECIFIC ION CHANNEL FLUC 2"/>
    <property type="match status" value="1"/>
</dbReference>
<dbReference type="GO" id="GO:0046872">
    <property type="term" value="F:metal ion binding"/>
    <property type="evidence" value="ECO:0007669"/>
    <property type="project" value="UniProtKB-KW"/>
</dbReference>
<dbReference type="RefSeq" id="WP_185131248.1">
    <property type="nucleotide sequence ID" value="NZ_JACJVO010000028.1"/>
</dbReference>
<keyword evidence="8 14" id="KW-0406">Ion transport</keyword>
<feature type="transmembrane region" description="Helical" evidence="14">
    <location>
        <begin position="38"/>
        <end position="54"/>
    </location>
</feature>
<keyword evidence="6 14" id="KW-1133">Transmembrane helix</keyword>
<dbReference type="InterPro" id="IPR003691">
    <property type="entry name" value="FluC"/>
</dbReference>
<evidence type="ECO:0000256" key="7">
    <source>
        <dbReference type="ARBA" id="ARBA00023053"/>
    </source>
</evidence>